<keyword evidence="3" id="KW-1185">Reference proteome</keyword>
<accession>A0A8H5HW85</accession>
<proteinExistence type="predicted"/>
<feature type="compositionally biased region" description="Low complexity" evidence="1">
    <location>
        <begin position="83"/>
        <end position="92"/>
    </location>
</feature>
<feature type="region of interest" description="Disordered" evidence="1">
    <location>
        <begin position="1"/>
        <end position="158"/>
    </location>
</feature>
<dbReference type="AlphaFoldDB" id="A0A8H5HW85"/>
<protein>
    <submittedName>
        <fullName evidence="2">Uncharacterized protein</fullName>
    </submittedName>
</protein>
<feature type="compositionally biased region" description="Low complexity" evidence="1">
    <location>
        <begin position="47"/>
        <end position="60"/>
    </location>
</feature>
<evidence type="ECO:0000313" key="3">
    <source>
        <dbReference type="Proteomes" id="UP000518752"/>
    </source>
</evidence>
<comment type="caution">
    <text evidence="2">The sequence shown here is derived from an EMBL/GenBank/DDBJ whole genome shotgun (WGS) entry which is preliminary data.</text>
</comment>
<evidence type="ECO:0000313" key="2">
    <source>
        <dbReference type="EMBL" id="KAF5390580.1"/>
    </source>
</evidence>
<name>A0A8H5HW85_9AGAR</name>
<feature type="compositionally biased region" description="Polar residues" evidence="1">
    <location>
        <begin position="135"/>
        <end position="144"/>
    </location>
</feature>
<reference evidence="2 3" key="1">
    <citation type="journal article" date="2020" name="ISME J.">
        <title>Uncovering the hidden diversity of litter-decomposition mechanisms in mushroom-forming fungi.</title>
        <authorList>
            <person name="Floudas D."/>
            <person name="Bentzer J."/>
            <person name="Ahren D."/>
            <person name="Johansson T."/>
            <person name="Persson P."/>
            <person name="Tunlid A."/>
        </authorList>
    </citation>
    <scope>NUCLEOTIDE SEQUENCE [LARGE SCALE GENOMIC DNA]</scope>
    <source>
        <strain evidence="2 3">CBS 406.79</strain>
    </source>
</reference>
<dbReference type="EMBL" id="JAACJN010000014">
    <property type="protein sequence ID" value="KAF5390580.1"/>
    <property type="molecule type" value="Genomic_DNA"/>
</dbReference>
<evidence type="ECO:0000256" key="1">
    <source>
        <dbReference type="SAM" id="MobiDB-lite"/>
    </source>
</evidence>
<organism evidence="2 3">
    <name type="scientific">Collybiopsis confluens</name>
    <dbReference type="NCBI Taxonomy" id="2823264"/>
    <lineage>
        <taxon>Eukaryota</taxon>
        <taxon>Fungi</taxon>
        <taxon>Dikarya</taxon>
        <taxon>Basidiomycota</taxon>
        <taxon>Agaricomycotina</taxon>
        <taxon>Agaricomycetes</taxon>
        <taxon>Agaricomycetidae</taxon>
        <taxon>Agaricales</taxon>
        <taxon>Marasmiineae</taxon>
        <taxon>Omphalotaceae</taxon>
        <taxon>Collybiopsis</taxon>
    </lineage>
</organism>
<feature type="compositionally biased region" description="Pro residues" evidence="1">
    <location>
        <begin position="102"/>
        <end position="125"/>
    </location>
</feature>
<gene>
    <name evidence="2" type="ORF">D9757_002677</name>
</gene>
<dbReference type="Proteomes" id="UP000518752">
    <property type="component" value="Unassembled WGS sequence"/>
</dbReference>
<sequence>MSSIFSRPPSPPPRAPSPDNPLAGLTPLPIRRRSPGAIRPSTATGATSRPLRSSRSATTTSDRHSRFLGQSPLGRPSPPPSPRSSTSSSSKTLTRRRSLQFPVPPLPPPPSPLLSPIPSLPPIPLPLVSTKKTSRTGSETPTSAKSRHSPRQPPKPNP</sequence>
<feature type="compositionally biased region" description="Pro residues" evidence="1">
    <location>
        <begin position="8"/>
        <end position="19"/>
    </location>
</feature>